<comment type="caution">
    <text evidence="2">The sequence shown here is derived from an EMBL/GenBank/DDBJ whole genome shotgun (WGS) entry which is preliminary data.</text>
</comment>
<evidence type="ECO:0000256" key="1">
    <source>
        <dbReference type="SAM" id="MobiDB-lite"/>
    </source>
</evidence>
<dbReference type="Proteomes" id="UP001176940">
    <property type="component" value="Unassembled WGS sequence"/>
</dbReference>
<feature type="non-terminal residue" evidence="2">
    <location>
        <position position="274"/>
    </location>
</feature>
<feature type="compositionally biased region" description="Basic and acidic residues" evidence="1">
    <location>
        <begin position="197"/>
        <end position="208"/>
    </location>
</feature>
<proteinExistence type="predicted"/>
<feature type="region of interest" description="Disordered" evidence="1">
    <location>
        <begin position="191"/>
        <end position="274"/>
    </location>
</feature>
<organism evidence="2 3">
    <name type="scientific">Ranitomeya imitator</name>
    <name type="common">mimic poison frog</name>
    <dbReference type="NCBI Taxonomy" id="111125"/>
    <lineage>
        <taxon>Eukaryota</taxon>
        <taxon>Metazoa</taxon>
        <taxon>Chordata</taxon>
        <taxon>Craniata</taxon>
        <taxon>Vertebrata</taxon>
        <taxon>Euteleostomi</taxon>
        <taxon>Amphibia</taxon>
        <taxon>Batrachia</taxon>
        <taxon>Anura</taxon>
        <taxon>Neobatrachia</taxon>
        <taxon>Hyloidea</taxon>
        <taxon>Dendrobatidae</taxon>
        <taxon>Dendrobatinae</taxon>
        <taxon>Ranitomeya</taxon>
    </lineage>
</organism>
<feature type="compositionally biased region" description="Acidic residues" evidence="1">
    <location>
        <begin position="230"/>
        <end position="250"/>
    </location>
</feature>
<evidence type="ECO:0000313" key="2">
    <source>
        <dbReference type="EMBL" id="CAJ0948555.1"/>
    </source>
</evidence>
<sequence length="274" mass="30081">MAGSELEDCDTLCAEVMIISREDENLPSPAVLPLGVSAPTTGVTMQESVAPLIPSGKKSLGVYHSPVNAAALPSDNPQKKPLSSLPLSQDIVLDTNEPSSDFVAKSLADEDSLLQQTPVKVPKKRGRKSKAELLLIKAAQELEAQTFVENRQSDSENVEVELTPSGRPRRRAAKTAMKHFQDIVDEWEECGLTSPPKLEKKLPEDTGKKQRRKRKRDDSDDDMDFVVSDDILEQEEEVEDVGLSEEESDNDLCFNRKSGSVPGEVGYKCSEGED</sequence>
<keyword evidence="3" id="KW-1185">Reference proteome</keyword>
<name>A0ABN9LR55_9NEOB</name>
<feature type="region of interest" description="Disordered" evidence="1">
    <location>
        <begin position="147"/>
        <end position="177"/>
    </location>
</feature>
<evidence type="ECO:0000313" key="3">
    <source>
        <dbReference type="Proteomes" id="UP001176940"/>
    </source>
</evidence>
<gene>
    <name evidence="2" type="ORF">RIMI_LOCUS12199309</name>
</gene>
<dbReference type="EMBL" id="CAUEEQ010028651">
    <property type="protein sequence ID" value="CAJ0948555.1"/>
    <property type="molecule type" value="Genomic_DNA"/>
</dbReference>
<protein>
    <submittedName>
        <fullName evidence="2">Uncharacterized protein</fullName>
    </submittedName>
</protein>
<accession>A0ABN9LR55</accession>
<feature type="compositionally biased region" description="Basic residues" evidence="1">
    <location>
        <begin position="167"/>
        <end position="177"/>
    </location>
</feature>
<reference evidence="2" key="1">
    <citation type="submission" date="2023-07" db="EMBL/GenBank/DDBJ databases">
        <authorList>
            <person name="Stuckert A."/>
        </authorList>
    </citation>
    <scope>NUCLEOTIDE SEQUENCE</scope>
</reference>